<dbReference type="AlphaFoldDB" id="A0A8X8X216"/>
<protein>
    <submittedName>
        <fullName evidence="2">Uncharacterized protein</fullName>
    </submittedName>
</protein>
<keyword evidence="3" id="KW-1185">Reference proteome</keyword>
<evidence type="ECO:0000313" key="3">
    <source>
        <dbReference type="Proteomes" id="UP000298416"/>
    </source>
</evidence>
<gene>
    <name evidence="2" type="ORF">SASPL_136465</name>
</gene>
<reference evidence="2" key="1">
    <citation type="submission" date="2018-01" db="EMBL/GenBank/DDBJ databases">
        <authorList>
            <person name="Mao J.F."/>
        </authorList>
    </citation>
    <scope>NUCLEOTIDE SEQUENCE</scope>
    <source>
        <strain evidence="2">Huo1</strain>
        <tissue evidence="2">Leaf</tissue>
    </source>
</reference>
<name>A0A8X8X216_SALSN</name>
<proteinExistence type="predicted"/>
<evidence type="ECO:0000313" key="2">
    <source>
        <dbReference type="EMBL" id="KAG6404223.1"/>
    </source>
</evidence>
<evidence type="ECO:0000256" key="1">
    <source>
        <dbReference type="SAM" id="Phobius"/>
    </source>
</evidence>
<feature type="transmembrane region" description="Helical" evidence="1">
    <location>
        <begin position="89"/>
        <end position="112"/>
    </location>
</feature>
<keyword evidence="1" id="KW-0812">Transmembrane</keyword>
<keyword evidence="1" id="KW-1133">Transmembrane helix</keyword>
<keyword evidence="1" id="KW-0472">Membrane</keyword>
<dbReference type="EMBL" id="PNBA02000013">
    <property type="protein sequence ID" value="KAG6404223.1"/>
    <property type="molecule type" value="Genomic_DNA"/>
</dbReference>
<organism evidence="2">
    <name type="scientific">Salvia splendens</name>
    <name type="common">Scarlet sage</name>
    <dbReference type="NCBI Taxonomy" id="180675"/>
    <lineage>
        <taxon>Eukaryota</taxon>
        <taxon>Viridiplantae</taxon>
        <taxon>Streptophyta</taxon>
        <taxon>Embryophyta</taxon>
        <taxon>Tracheophyta</taxon>
        <taxon>Spermatophyta</taxon>
        <taxon>Magnoliopsida</taxon>
        <taxon>eudicotyledons</taxon>
        <taxon>Gunneridae</taxon>
        <taxon>Pentapetalae</taxon>
        <taxon>asterids</taxon>
        <taxon>lamiids</taxon>
        <taxon>Lamiales</taxon>
        <taxon>Lamiaceae</taxon>
        <taxon>Nepetoideae</taxon>
        <taxon>Mentheae</taxon>
        <taxon>Salviinae</taxon>
        <taxon>Salvia</taxon>
        <taxon>Salvia subgen. Calosphace</taxon>
        <taxon>core Calosphace</taxon>
    </lineage>
</organism>
<sequence>MTSTFHAGLTVAIGFAASTCVLRFSRLIDDFRKFKCPRVMCESQVYNLVPHSPLMIQPGKEVAEVLGEILLFNREHKKQVDLLQCMKGILYYLIFDNMQLSYLLIQTAYAIYDFRFWPTGKLRVGCLATYSFICLTEGTEFRVVQMLRCALFALFIWLNIWMDRRLRR</sequence>
<feature type="transmembrane region" description="Helical" evidence="1">
    <location>
        <begin position="6"/>
        <end position="25"/>
    </location>
</feature>
<accession>A0A8X8X216</accession>
<feature type="transmembrane region" description="Helical" evidence="1">
    <location>
        <begin position="145"/>
        <end position="162"/>
    </location>
</feature>
<comment type="caution">
    <text evidence="2">The sequence shown here is derived from an EMBL/GenBank/DDBJ whole genome shotgun (WGS) entry which is preliminary data.</text>
</comment>
<reference evidence="2" key="2">
    <citation type="submission" date="2020-08" db="EMBL/GenBank/DDBJ databases">
        <title>Plant Genome Project.</title>
        <authorList>
            <person name="Zhang R.-G."/>
        </authorList>
    </citation>
    <scope>NUCLEOTIDE SEQUENCE</scope>
    <source>
        <strain evidence="2">Huo1</strain>
        <tissue evidence="2">Leaf</tissue>
    </source>
</reference>
<dbReference type="Proteomes" id="UP000298416">
    <property type="component" value="Unassembled WGS sequence"/>
</dbReference>